<evidence type="ECO:0000256" key="16">
    <source>
        <dbReference type="ARBA" id="ARBA00023145"/>
    </source>
</evidence>
<dbReference type="AlphaFoldDB" id="A0A512NGW8"/>
<accession>A0A512NGW8</accession>
<reference evidence="23 24" key="1">
    <citation type="submission" date="2019-07" db="EMBL/GenBank/DDBJ databases">
        <title>Whole genome shotgun sequence of Reyranella soli NBRC 108950.</title>
        <authorList>
            <person name="Hosoyama A."/>
            <person name="Uohara A."/>
            <person name="Ohji S."/>
            <person name="Ichikawa N."/>
        </authorList>
    </citation>
    <scope>NUCLEOTIDE SEQUENCE [LARGE SCALE GENOMIC DNA]</scope>
    <source>
        <strain evidence="23 24">NBRC 108950</strain>
    </source>
</reference>
<evidence type="ECO:0000256" key="4">
    <source>
        <dbReference type="ARBA" id="ARBA00004613"/>
    </source>
</evidence>
<evidence type="ECO:0000313" key="24">
    <source>
        <dbReference type="Proteomes" id="UP000321058"/>
    </source>
</evidence>
<evidence type="ECO:0000256" key="12">
    <source>
        <dbReference type="ARBA" id="ARBA00022824"/>
    </source>
</evidence>
<evidence type="ECO:0000256" key="8">
    <source>
        <dbReference type="ARBA" id="ARBA00022670"/>
    </source>
</evidence>
<evidence type="ECO:0000259" key="21">
    <source>
        <dbReference type="Pfam" id="PF02225"/>
    </source>
</evidence>
<evidence type="ECO:0000256" key="6">
    <source>
        <dbReference type="ARBA" id="ARBA00022525"/>
    </source>
</evidence>
<keyword evidence="18" id="KW-0458">Lysosome</keyword>
<feature type="domain" description="PA" evidence="21">
    <location>
        <begin position="116"/>
        <end position="203"/>
    </location>
</feature>
<dbReference type="PANTHER" id="PTHR12053:SF3">
    <property type="entry name" value="CARBOXYPEPTIDASE Q"/>
    <property type="match status" value="1"/>
</dbReference>
<comment type="subcellular location">
    <subcellularLocation>
        <location evidence="1">Endoplasmic reticulum</location>
    </subcellularLocation>
    <subcellularLocation>
        <location evidence="3">Golgi apparatus</location>
    </subcellularLocation>
    <subcellularLocation>
        <location evidence="2">Lysosome</location>
    </subcellularLocation>
    <subcellularLocation>
        <location evidence="4">Secreted</location>
    </subcellularLocation>
</comment>
<dbReference type="SUPFAM" id="SSF52025">
    <property type="entry name" value="PA domain"/>
    <property type="match status" value="1"/>
</dbReference>
<dbReference type="GO" id="GO:0006508">
    <property type="term" value="P:proteolysis"/>
    <property type="evidence" value="ECO:0007669"/>
    <property type="project" value="UniProtKB-KW"/>
</dbReference>
<evidence type="ECO:0000256" key="15">
    <source>
        <dbReference type="ARBA" id="ARBA00023049"/>
    </source>
</evidence>
<dbReference type="GO" id="GO:0005576">
    <property type="term" value="C:extracellular region"/>
    <property type="evidence" value="ECO:0007669"/>
    <property type="project" value="UniProtKB-SubCell"/>
</dbReference>
<evidence type="ECO:0000256" key="11">
    <source>
        <dbReference type="ARBA" id="ARBA00022801"/>
    </source>
</evidence>
<evidence type="ECO:0000256" key="18">
    <source>
        <dbReference type="ARBA" id="ARBA00023228"/>
    </source>
</evidence>
<keyword evidence="11" id="KW-0378">Hydrolase</keyword>
<keyword evidence="8" id="KW-0645">Protease</keyword>
<dbReference type="OrthoDB" id="9778250at2"/>
<dbReference type="GO" id="GO:0046872">
    <property type="term" value="F:metal ion binding"/>
    <property type="evidence" value="ECO:0007669"/>
    <property type="project" value="UniProtKB-KW"/>
</dbReference>
<dbReference type="Gene3D" id="3.40.630.10">
    <property type="entry name" value="Zn peptidases"/>
    <property type="match status" value="1"/>
</dbReference>
<dbReference type="Pfam" id="PF02225">
    <property type="entry name" value="PA"/>
    <property type="match status" value="1"/>
</dbReference>
<comment type="subunit">
    <text evidence="19">Homodimer. The monomeric form is inactive while the homodimer is active.</text>
</comment>
<dbReference type="GO" id="GO:0005764">
    <property type="term" value="C:lysosome"/>
    <property type="evidence" value="ECO:0007669"/>
    <property type="project" value="UniProtKB-SubCell"/>
</dbReference>
<evidence type="ECO:0000256" key="5">
    <source>
        <dbReference type="ARBA" id="ARBA00014116"/>
    </source>
</evidence>
<keyword evidence="12" id="KW-0256">Endoplasmic reticulum</keyword>
<keyword evidence="17" id="KW-0325">Glycoprotein</keyword>
<evidence type="ECO:0000256" key="13">
    <source>
        <dbReference type="ARBA" id="ARBA00022833"/>
    </source>
</evidence>
<dbReference type="EMBL" id="BKAJ01000095">
    <property type="protein sequence ID" value="GEP58198.1"/>
    <property type="molecule type" value="Genomic_DNA"/>
</dbReference>
<protein>
    <recommendedName>
        <fullName evidence="5">Carboxypeptidase Q</fullName>
    </recommendedName>
    <alternativeName>
        <fullName evidence="20">Plasma glutamate carboxypeptidase</fullName>
    </alternativeName>
</protein>
<dbReference type="Gene3D" id="3.50.30.30">
    <property type="match status" value="1"/>
</dbReference>
<feature type="domain" description="Peptidase M28" evidence="22">
    <location>
        <begin position="232"/>
        <end position="411"/>
    </location>
</feature>
<evidence type="ECO:0000256" key="20">
    <source>
        <dbReference type="ARBA" id="ARBA00033328"/>
    </source>
</evidence>
<evidence type="ECO:0000256" key="1">
    <source>
        <dbReference type="ARBA" id="ARBA00004240"/>
    </source>
</evidence>
<keyword evidence="10" id="KW-0732">Signal</keyword>
<sequence>MAADPLTRWRLDGAIAAELLADTGLWRDFNDICDCGGRLSGTESEKRAFALLRERVKAASPANSGRSIPVPYGGWRARKATLRLADGSHPACHAPCHPLVRSIATPAAGLTAEVIDLGRGTPEEFEAHSAEIKGRIVLVRHELMFAAGTIHRRRKYDAARAHGAVGFLIAGPLSGHVVAGSSGRQAGDGIPALGIAPETAARLARRASAYPTVTMTIETEESPAETETLLYDYPGKTDEWVVLSAHVDGHDLAESAMDNGTGLASVLAVTRALAPRAAGFRRGLRVMFFSVEEWALTGSAQYVEALSAAERARIALNVNLDSVAGSPNLAALSSGFAGVEPFILGTAEANGLNVRTVRPLMTNSDHANFAQGGIPALRLVAGFDDPAANLRVVLTPADTRDKVGQGELRMATLFTAALVAAACNADPAEAARWRK</sequence>
<dbReference type="InterPro" id="IPR046450">
    <property type="entry name" value="PA_dom_sf"/>
</dbReference>
<evidence type="ECO:0000256" key="14">
    <source>
        <dbReference type="ARBA" id="ARBA00023034"/>
    </source>
</evidence>
<dbReference type="PANTHER" id="PTHR12053">
    <property type="entry name" value="PROTEASE FAMILY M28 PLASMA GLUTAMATE CARBOXYPEPTIDASE-RELATED"/>
    <property type="match status" value="1"/>
</dbReference>
<name>A0A512NGW8_9HYPH</name>
<evidence type="ECO:0000256" key="7">
    <source>
        <dbReference type="ARBA" id="ARBA00022645"/>
    </source>
</evidence>
<keyword evidence="24" id="KW-1185">Reference proteome</keyword>
<evidence type="ECO:0000259" key="22">
    <source>
        <dbReference type="Pfam" id="PF04389"/>
    </source>
</evidence>
<keyword evidence="13" id="KW-0862">Zinc</keyword>
<dbReference type="RefSeq" id="WP_147153206.1">
    <property type="nucleotide sequence ID" value="NZ_BKAJ01000095.1"/>
</dbReference>
<dbReference type="Pfam" id="PF04389">
    <property type="entry name" value="Peptidase_M28"/>
    <property type="match status" value="1"/>
</dbReference>
<keyword evidence="9" id="KW-0479">Metal-binding</keyword>
<evidence type="ECO:0000256" key="19">
    <source>
        <dbReference type="ARBA" id="ARBA00025833"/>
    </source>
</evidence>
<dbReference type="GO" id="GO:0070573">
    <property type="term" value="F:metallodipeptidase activity"/>
    <property type="evidence" value="ECO:0007669"/>
    <property type="project" value="InterPro"/>
</dbReference>
<gene>
    <name evidence="23" type="ORF">RSO01_53640</name>
</gene>
<dbReference type="SUPFAM" id="SSF53187">
    <property type="entry name" value="Zn-dependent exopeptidases"/>
    <property type="match status" value="1"/>
</dbReference>
<evidence type="ECO:0000256" key="2">
    <source>
        <dbReference type="ARBA" id="ARBA00004371"/>
    </source>
</evidence>
<evidence type="ECO:0000256" key="9">
    <source>
        <dbReference type="ARBA" id="ARBA00022723"/>
    </source>
</evidence>
<dbReference type="Proteomes" id="UP000321058">
    <property type="component" value="Unassembled WGS sequence"/>
</dbReference>
<keyword evidence="7" id="KW-0121">Carboxypeptidase</keyword>
<dbReference type="InterPro" id="IPR039866">
    <property type="entry name" value="CPQ"/>
</dbReference>
<organism evidence="23 24">
    <name type="scientific">Reyranella soli</name>
    <dbReference type="NCBI Taxonomy" id="1230389"/>
    <lineage>
        <taxon>Bacteria</taxon>
        <taxon>Pseudomonadati</taxon>
        <taxon>Pseudomonadota</taxon>
        <taxon>Alphaproteobacteria</taxon>
        <taxon>Hyphomicrobiales</taxon>
        <taxon>Reyranellaceae</taxon>
        <taxon>Reyranella</taxon>
    </lineage>
</organism>
<keyword evidence="15" id="KW-0482">Metalloprotease</keyword>
<dbReference type="InterPro" id="IPR003137">
    <property type="entry name" value="PA_domain"/>
</dbReference>
<keyword evidence="16" id="KW-0865">Zymogen</keyword>
<evidence type="ECO:0000256" key="3">
    <source>
        <dbReference type="ARBA" id="ARBA00004555"/>
    </source>
</evidence>
<evidence type="ECO:0000313" key="23">
    <source>
        <dbReference type="EMBL" id="GEP58198.1"/>
    </source>
</evidence>
<evidence type="ECO:0000256" key="17">
    <source>
        <dbReference type="ARBA" id="ARBA00023180"/>
    </source>
</evidence>
<comment type="caution">
    <text evidence="23">The sequence shown here is derived from an EMBL/GenBank/DDBJ whole genome shotgun (WGS) entry which is preliminary data.</text>
</comment>
<keyword evidence="6" id="KW-0964">Secreted</keyword>
<keyword evidence="14" id="KW-0333">Golgi apparatus</keyword>
<dbReference type="InterPro" id="IPR007484">
    <property type="entry name" value="Peptidase_M28"/>
</dbReference>
<proteinExistence type="predicted"/>
<dbReference type="GO" id="GO:0004180">
    <property type="term" value="F:carboxypeptidase activity"/>
    <property type="evidence" value="ECO:0007669"/>
    <property type="project" value="UniProtKB-KW"/>
</dbReference>
<evidence type="ECO:0000256" key="10">
    <source>
        <dbReference type="ARBA" id="ARBA00022729"/>
    </source>
</evidence>